<dbReference type="Proteomes" id="UP000003835">
    <property type="component" value="Unassembled WGS sequence"/>
</dbReference>
<organism evidence="1 2">
    <name type="scientific">Coleofasciculus chthonoplastes PCC 7420</name>
    <dbReference type="NCBI Taxonomy" id="118168"/>
    <lineage>
        <taxon>Bacteria</taxon>
        <taxon>Bacillati</taxon>
        <taxon>Cyanobacteriota</taxon>
        <taxon>Cyanophyceae</taxon>
        <taxon>Coleofasciculales</taxon>
        <taxon>Coleofasciculaceae</taxon>
        <taxon>Coleofasciculus</taxon>
    </lineage>
</organism>
<proteinExistence type="predicted"/>
<evidence type="ECO:0000313" key="2">
    <source>
        <dbReference type="Proteomes" id="UP000003835"/>
    </source>
</evidence>
<protein>
    <submittedName>
        <fullName evidence="1">Uncharacterized protein</fullName>
    </submittedName>
</protein>
<dbReference type="AlphaFoldDB" id="B4W306"/>
<sequence length="47" mass="4480">MDAVDSWVCSGLIESKVDEGAIALSCCGDGTSGGVEAETGGAGESTG</sequence>
<accession>B4W306</accession>
<name>B4W306_9CYAN</name>
<gene>
    <name evidence="1" type="ORF">MC7420_1628</name>
</gene>
<dbReference type="HOGENOM" id="CLU_3166781_0_0_3"/>
<reference evidence="1 2" key="1">
    <citation type="submission" date="2008-07" db="EMBL/GenBank/DDBJ databases">
        <authorList>
            <person name="Tandeau de Marsac N."/>
            <person name="Ferriera S."/>
            <person name="Johnson J."/>
            <person name="Kravitz S."/>
            <person name="Beeson K."/>
            <person name="Sutton G."/>
            <person name="Rogers Y.-H."/>
            <person name="Friedman R."/>
            <person name="Frazier M."/>
            <person name="Venter J.C."/>
        </authorList>
    </citation>
    <scope>NUCLEOTIDE SEQUENCE [LARGE SCALE GENOMIC DNA]</scope>
    <source>
        <strain evidence="1 2">PCC 7420</strain>
    </source>
</reference>
<dbReference type="EMBL" id="DS989873">
    <property type="protein sequence ID" value="EDX71414.1"/>
    <property type="molecule type" value="Genomic_DNA"/>
</dbReference>
<evidence type="ECO:0000313" key="1">
    <source>
        <dbReference type="EMBL" id="EDX71414.1"/>
    </source>
</evidence>
<keyword evidence="2" id="KW-1185">Reference proteome</keyword>